<comment type="similarity">
    <text evidence="1">Belongs to the pseudouridine synthase TruB family.</text>
</comment>
<evidence type="ECO:0000313" key="3">
    <source>
        <dbReference type="EMBL" id="CAH0107748.1"/>
    </source>
</evidence>
<dbReference type="Proteomes" id="UP000789390">
    <property type="component" value="Unassembled WGS sequence"/>
</dbReference>
<dbReference type="PANTHER" id="PTHR13195:SF0">
    <property type="entry name" value="PSEUDOURIDYLATE SYNTHASE TRUB2, MITOCHONDRIAL"/>
    <property type="match status" value="1"/>
</dbReference>
<dbReference type="GO" id="GO:0009982">
    <property type="term" value="F:pseudouridine synthase activity"/>
    <property type="evidence" value="ECO:0007669"/>
    <property type="project" value="InterPro"/>
</dbReference>
<feature type="domain" description="Pseudouridine synthase II N-terminal" evidence="2">
    <location>
        <begin position="114"/>
        <end position="242"/>
    </location>
</feature>
<dbReference type="GO" id="GO:0001522">
    <property type="term" value="P:pseudouridine synthesis"/>
    <property type="evidence" value="ECO:0007669"/>
    <property type="project" value="InterPro"/>
</dbReference>
<name>A0A8J2S1R2_9CRUS</name>
<dbReference type="InterPro" id="IPR039048">
    <property type="entry name" value="Trub2"/>
</dbReference>
<dbReference type="SUPFAM" id="SSF55120">
    <property type="entry name" value="Pseudouridine synthase"/>
    <property type="match status" value="1"/>
</dbReference>
<reference evidence="3" key="1">
    <citation type="submission" date="2021-11" db="EMBL/GenBank/DDBJ databases">
        <authorList>
            <person name="Schell T."/>
        </authorList>
    </citation>
    <scope>NUCLEOTIDE SEQUENCE</scope>
    <source>
        <strain evidence="3">M5</strain>
    </source>
</reference>
<dbReference type="AlphaFoldDB" id="A0A8J2S1R2"/>
<dbReference type="PANTHER" id="PTHR13195">
    <property type="entry name" value="PSEUDOURIDINE SYNTHASE-RELATED"/>
    <property type="match status" value="1"/>
</dbReference>
<keyword evidence="4" id="KW-1185">Reference proteome</keyword>
<evidence type="ECO:0000256" key="1">
    <source>
        <dbReference type="ARBA" id="ARBA00008999"/>
    </source>
</evidence>
<organism evidence="3 4">
    <name type="scientific">Daphnia galeata</name>
    <dbReference type="NCBI Taxonomy" id="27404"/>
    <lineage>
        <taxon>Eukaryota</taxon>
        <taxon>Metazoa</taxon>
        <taxon>Ecdysozoa</taxon>
        <taxon>Arthropoda</taxon>
        <taxon>Crustacea</taxon>
        <taxon>Branchiopoda</taxon>
        <taxon>Diplostraca</taxon>
        <taxon>Cladocera</taxon>
        <taxon>Anomopoda</taxon>
        <taxon>Daphniidae</taxon>
        <taxon>Daphnia</taxon>
    </lineage>
</organism>
<gene>
    <name evidence="3" type="ORF">DGAL_LOCUS11082</name>
</gene>
<protein>
    <recommendedName>
        <fullName evidence="2">Pseudouridine synthase II N-terminal domain-containing protein</fullName>
    </recommendedName>
</protein>
<dbReference type="InterPro" id="IPR020103">
    <property type="entry name" value="PsdUridine_synth_cat_dom_sf"/>
</dbReference>
<dbReference type="OrthoDB" id="10264062at2759"/>
<accession>A0A8J2S1R2</accession>
<dbReference type="Gene3D" id="3.30.2350.10">
    <property type="entry name" value="Pseudouridine synthase"/>
    <property type="match status" value="1"/>
</dbReference>
<dbReference type="Pfam" id="PF01509">
    <property type="entry name" value="TruB_N"/>
    <property type="match status" value="1"/>
</dbReference>
<evidence type="ECO:0000313" key="4">
    <source>
        <dbReference type="Proteomes" id="UP000789390"/>
    </source>
</evidence>
<dbReference type="GO" id="GO:0006396">
    <property type="term" value="P:RNA processing"/>
    <property type="evidence" value="ECO:0007669"/>
    <property type="project" value="InterPro"/>
</dbReference>
<dbReference type="GO" id="GO:0003723">
    <property type="term" value="F:RNA binding"/>
    <property type="evidence" value="ECO:0007669"/>
    <property type="project" value="InterPro"/>
</dbReference>
<dbReference type="EMBL" id="CAKKLH010000278">
    <property type="protein sequence ID" value="CAH0107748.1"/>
    <property type="molecule type" value="Genomic_DNA"/>
</dbReference>
<comment type="caution">
    <text evidence="3">The sequence shown here is derived from an EMBL/GenBank/DDBJ whole genome shotgun (WGS) entry which is preliminary data.</text>
</comment>
<dbReference type="InterPro" id="IPR002501">
    <property type="entry name" value="PsdUridine_synth_N"/>
</dbReference>
<sequence length="328" mass="37131">MALSTSVTTIREAWFQLHGVMCIYKPTKISWNQLRNTLASNICRDINQLEETAPRKCVKIEPIQPDNQLDGELVAPTNYSVITTTNLTDHKLVRGPAIQIDDLKLRPANKVGYHVSGVLVVGVNRGNRNIHNLNLGRPTSVYHVKSEFGIATDTHWDDGKVWEKTTYAHITKPKLDRVLSSIQASNQKNLFHYCGVDSSSQTAYDLASKGLLRPAVRGPVVVYGIKCVHFEPPDFTLEIHCINENEEYFSALIHDLGLALKTTAVCKQLRCIRYGCFTVEDALLRKYWSLKYLPDHMSHCHTKLQSLPHTKPELQVYEQPSLKQVEKT</sequence>
<evidence type="ECO:0000259" key="2">
    <source>
        <dbReference type="Pfam" id="PF01509"/>
    </source>
</evidence>
<proteinExistence type="inferred from homology"/>